<sequence length="152" mass="17819">MPKKIHRRHIVKAITWRLVGTLDTVILSWIISGSPLIGLKIGAFEVVTKMLLYYVHEQVWFKVKIAESKKRHLLKTVTWRIIGTLDTMILAWVITGNPLTGLSIGVAEVITKMVLYYLHERVWYKIDFGLEKRRRLSKWKKTSQRTNTKYVD</sequence>
<evidence type="ECO:0000313" key="2">
    <source>
        <dbReference type="Proteomes" id="UP001647509"/>
    </source>
</evidence>
<protein>
    <submittedName>
        <fullName evidence="1">DUF2061 domain-containing protein</fullName>
    </submittedName>
</protein>
<organism evidence="1 2">
    <name type="scientific">Pseudotamlana agarivorans</name>
    <dbReference type="NCBI Taxonomy" id="481183"/>
    <lineage>
        <taxon>Bacteria</taxon>
        <taxon>Pseudomonadati</taxon>
        <taxon>Bacteroidota</taxon>
        <taxon>Flavobacteriia</taxon>
        <taxon>Flavobacteriales</taxon>
        <taxon>Flavobacteriaceae</taxon>
        <taxon>Pseudotamlana</taxon>
    </lineage>
</organism>
<evidence type="ECO:0000313" key="1">
    <source>
        <dbReference type="EMBL" id="MBU2950230.1"/>
    </source>
</evidence>
<dbReference type="EMBL" id="JAHKPD010000011">
    <property type="protein sequence ID" value="MBU2950230.1"/>
    <property type="molecule type" value="Genomic_DNA"/>
</dbReference>
<gene>
    <name evidence="1" type="ORF">KO493_05945</name>
</gene>
<name>A0ACC5U7Q2_9FLAO</name>
<accession>A0ACC5U7Q2</accession>
<proteinExistence type="predicted"/>
<comment type="caution">
    <text evidence="1">The sequence shown here is derived from an EMBL/GenBank/DDBJ whole genome shotgun (WGS) entry which is preliminary data.</text>
</comment>
<reference evidence="1" key="1">
    <citation type="submission" date="2021-05" db="EMBL/GenBank/DDBJ databases">
        <title>Draft genomes of bacteria isolated from model marine particles.</title>
        <authorList>
            <person name="Datta M.S."/>
            <person name="Schwartzman J.A."/>
            <person name="Enke T.N."/>
            <person name="Saavedra J."/>
            <person name="Cermak N."/>
            <person name="Cordero O.X."/>
        </authorList>
    </citation>
    <scope>NUCLEOTIDE SEQUENCE</scope>
    <source>
        <strain evidence="1">I2M19</strain>
    </source>
</reference>
<dbReference type="Proteomes" id="UP001647509">
    <property type="component" value="Unassembled WGS sequence"/>
</dbReference>
<keyword evidence="2" id="KW-1185">Reference proteome</keyword>